<protein>
    <submittedName>
        <fullName evidence="1">Uncharacterized protein</fullName>
    </submittedName>
</protein>
<reference evidence="1" key="1">
    <citation type="journal article" date="2012" name="PLoS ONE">
        <title>Gene sets for utilization of primary and secondary nutrition supplies in the distal gut of endangered iberian lynx.</title>
        <authorList>
            <person name="Alcaide M."/>
            <person name="Messina E."/>
            <person name="Richter M."/>
            <person name="Bargiela R."/>
            <person name="Peplies J."/>
            <person name="Huws S.A."/>
            <person name="Newbold C.J."/>
            <person name="Golyshin P.N."/>
            <person name="Simon M.A."/>
            <person name="Lopez G."/>
            <person name="Yakimov M.M."/>
            <person name="Ferrer M."/>
        </authorList>
    </citation>
    <scope>NUCLEOTIDE SEQUENCE</scope>
</reference>
<comment type="caution">
    <text evidence="1">The sequence shown here is derived from an EMBL/GenBank/DDBJ whole genome shotgun (WGS) entry which is preliminary data.</text>
</comment>
<dbReference type="EMBL" id="AMCI01004720">
    <property type="protein sequence ID" value="EJW97531.1"/>
    <property type="molecule type" value="Genomic_DNA"/>
</dbReference>
<gene>
    <name evidence="1" type="ORF">EVA_14363</name>
</gene>
<organism evidence="1">
    <name type="scientific">gut metagenome</name>
    <dbReference type="NCBI Taxonomy" id="749906"/>
    <lineage>
        <taxon>unclassified sequences</taxon>
        <taxon>metagenomes</taxon>
        <taxon>organismal metagenomes</taxon>
    </lineage>
</organism>
<accession>J9FRI0</accession>
<name>J9FRI0_9ZZZZ</name>
<proteinExistence type="predicted"/>
<dbReference type="AlphaFoldDB" id="J9FRI0"/>
<sequence>MESIIIHPGISVNSPLNSYMFTPRVEDQKTSTLFITLFHFYRTFAP</sequence>
<evidence type="ECO:0000313" key="1">
    <source>
        <dbReference type="EMBL" id="EJW97531.1"/>
    </source>
</evidence>